<feature type="region of interest" description="Disordered" evidence="2">
    <location>
        <begin position="312"/>
        <end position="347"/>
    </location>
</feature>
<dbReference type="PANTHER" id="PTHR11960:SF18">
    <property type="entry name" value="EUKARYOTIC TRANSLATION INITIATION FACTOR 4E HOMOLOGOUS PROTEIN, ISOFORM B"/>
    <property type="match status" value="1"/>
</dbReference>
<dbReference type="AlphaFoldDB" id="A0AAN7T4S2"/>
<keyword evidence="4" id="KW-1185">Reference proteome</keyword>
<dbReference type="GO" id="GO:0000340">
    <property type="term" value="F:RNA 7-methylguanosine cap binding"/>
    <property type="evidence" value="ECO:0007669"/>
    <property type="project" value="TreeGrafter"/>
</dbReference>
<dbReference type="PANTHER" id="PTHR11960">
    <property type="entry name" value="EUKARYOTIC TRANSLATION INITIATION FACTOR 4E RELATED"/>
    <property type="match status" value="1"/>
</dbReference>
<feature type="compositionally biased region" description="Polar residues" evidence="2">
    <location>
        <begin position="1"/>
        <end position="10"/>
    </location>
</feature>
<proteinExistence type="inferred from homology"/>
<comment type="caution">
    <text evidence="3">The sequence shown here is derived from an EMBL/GenBank/DDBJ whole genome shotgun (WGS) entry which is preliminary data.</text>
</comment>
<dbReference type="EMBL" id="JAVRRJ010000002">
    <property type="protein sequence ID" value="KAK5088613.1"/>
    <property type="molecule type" value="Genomic_DNA"/>
</dbReference>
<feature type="compositionally biased region" description="Basic and acidic residues" evidence="2">
    <location>
        <begin position="330"/>
        <end position="347"/>
    </location>
</feature>
<dbReference type="InterPro" id="IPR019770">
    <property type="entry name" value="TIF_eIF_4E_CS"/>
</dbReference>
<dbReference type="Pfam" id="PF01652">
    <property type="entry name" value="IF4E"/>
    <property type="match status" value="1"/>
</dbReference>
<evidence type="ECO:0000256" key="1">
    <source>
        <dbReference type="RuleBase" id="RU004374"/>
    </source>
</evidence>
<dbReference type="PROSITE" id="PS00813">
    <property type="entry name" value="IF4E"/>
    <property type="match status" value="1"/>
</dbReference>
<comment type="similarity">
    <text evidence="1">Belongs to the eukaryotic initiation factor 4E family.</text>
</comment>
<feature type="region of interest" description="Disordered" evidence="2">
    <location>
        <begin position="1"/>
        <end position="66"/>
    </location>
</feature>
<dbReference type="InterPro" id="IPR023398">
    <property type="entry name" value="TIF_eIF4e-like"/>
</dbReference>
<dbReference type="Proteomes" id="UP001309876">
    <property type="component" value="Unassembled WGS sequence"/>
</dbReference>
<dbReference type="InterPro" id="IPR001040">
    <property type="entry name" value="TIF_eIF_4E"/>
</dbReference>
<accession>A0AAN7T4S2</accession>
<keyword evidence="1" id="KW-0648">Protein biosynthesis</keyword>
<feature type="region of interest" description="Disordered" evidence="2">
    <location>
        <begin position="81"/>
        <end position="127"/>
    </location>
</feature>
<feature type="compositionally biased region" description="Basic and acidic residues" evidence="2">
    <location>
        <begin position="12"/>
        <end position="34"/>
    </location>
</feature>
<evidence type="ECO:0000313" key="4">
    <source>
        <dbReference type="Proteomes" id="UP001309876"/>
    </source>
</evidence>
<organism evidence="3 4">
    <name type="scientific">Lithohypha guttulata</name>
    <dbReference type="NCBI Taxonomy" id="1690604"/>
    <lineage>
        <taxon>Eukaryota</taxon>
        <taxon>Fungi</taxon>
        <taxon>Dikarya</taxon>
        <taxon>Ascomycota</taxon>
        <taxon>Pezizomycotina</taxon>
        <taxon>Eurotiomycetes</taxon>
        <taxon>Chaetothyriomycetidae</taxon>
        <taxon>Chaetothyriales</taxon>
        <taxon>Trichomeriaceae</taxon>
        <taxon>Lithohypha</taxon>
    </lineage>
</organism>
<evidence type="ECO:0000313" key="3">
    <source>
        <dbReference type="EMBL" id="KAK5088613.1"/>
    </source>
</evidence>
<protein>
    <submittedName>
        <fullName evidence="3">Uncharacterized protein</fullName>
    </submittedName>
</protein>
<gene>
    <name evidence="3" type="ORF">LTR05_002833</name>
</gene>
<evidence type="ECO:0000256" key="2">
    <source>
        <dbReference type="SAM" id="MobiDB-lite"/>
    </source>
</evidence>
<dbReference type="GO" id="GO:0003743">
    <property type="term" value="F:translation initiation factor activity"/>
    <property type="evidence" value="ECO:0007669"/>
    <property type="project" value="UniProtKB-KW"/>
</dbReference>
<name>A0AAN7T4S2_9EURO</name>
<dbReference type="SUPFAM" id="SSF55418">
    <property type="entry name" value="eIF4e-like"/>
    <property type="match status" value="1"/>
</dbReference>
<dbReference type="GO" id="GO:0016281">
    <property type="term" value="C:eukaryotic translation initiation factor 4F complex"/>
    <property type="evidence" value="ECO:0007669"/>
    <property type="project" value="TreeGrafter"/>
</dbReference>
<feature type="compositionally biased region" description="Basic and acidic residues" evidence="2">
    <location>
        <begin position="312"/>
        <end position="321"/>
    </location>
</feature>
<dbReference type="Gene3D" id="3.30.760.10">
    <property type="entry name" value="RNA Cap, Translation Initiation Factor Eif4e"/>
    <property type="match status" value="1"/>
</dbReference>
<feature type="compositionally biased region" description="Basic and acidic residues" evidence="2">
    <location>
        <begin position="96"/>
        <end position="111"/>
    </location>
</feature>
<keyword evidence="1" id="KW-0694">RNA-binding</keyword>
<reference evidence="3 4" key="1">
    <citation type="submission" date="2023-08" db="EMBL/GenBank/DDBJ databases">
        <title>Black Yeasts Isolated from many extreme environments.</title>
        <authorList>
            <person name="Coleine C."/>
            <person name="Stajich J.E."/>
            <person name="Selbmann L."/>
        </authorList>
    </citation>
    <scope>NUCLEOTIDE SEQUENCE [LARGE SCALE GENOMIC DNA]</scope>
    <source>
        <strain evidence="3 4">CCFEE 5910</strain>
    </source>
</reference>
<keyword evidence="1" id="KW-0396">Initiation factor</keyword>
<sequence length="347" mass="38389">MDQANLWTRRSNNKDKITLPTRDLDLKDSGKSESSRSFGPRSAHGKTNPFNAPSSAAVKSPGAGASAFGLGTGAFASFGQAKTPKTPGAGASFDFPNKDKDRKEKEKENEPLRSQGELPSASSRTDQIDHNLRNTWNIFYRPPTTSRDKDYEKSIIKVASVSTVEGFWTAYTHLKRPSLLPTVSDYHIFKDGIRPVWEDDANKKGGKWIIRLKKGVADRYWEDLLLAIAGDQFMEASDEVCGAVLSNRSGEDVLSIWTKNNGGRNVKIRSVMKQVPQLENLLTIGSETIKRVLAFPPDTNIIFRSHDESIEQRKAVDEARQQKSSGASGAEKKRTSLYGEENKGKPS</sequence>